<accession>A0A5B7F5K2</accession>
<evidence type="ECO:0000256" key="1">
    <source>
        <dbReference type="SAM" id="MobiDB-lite"/>
    </source>
</evidence>
<gene>
    <name evidence="2" type="ORF">E2C01_035900</name>
</gene>
<comment type="caution">
    <text evidence="2">The sequence shown here is derived from an EMBL/GenBank/DDBJ whole genome shotgun (WGS) entry which is preliminary data.</text>
</comment>
<reference evidence="2 3" key="1">
    <citation type="submission" date="2019-05" db="EMBL/GenBank/DDBJ databases">
        <title>Another draft genome of Portunus trituberculatus and its Hox gene families provides insights of decapod evolution.</title>
        <authorList>
            <person name="Jeong J.-H."/>
            <person name="Song I."/>
            <person name="Kim S."/>
            <person name="Choi T."/>
            <person name="Kim D."/>
            <person name="Ryu S."/>
            <person name="Kim W."/>
        </authorList>
    </citation>
    <scope>NUCLEOTIDE SEQUENCE [LARGE SCALE GENOMIC DNA]</scope>
    <source>
        <tissue evidence="2">Muscle</tissue>
    </source>
</reference>
<name>A0A5B7F5K2_PORTR</name>
<keyword evidence="3" id="KW-1185">Reference proteome</keyword>
<feature type="compositionally biased region" description="Polar residues" evidence="1">
    <location>
        <begin position="1"/>
        <end position="12"/>
    </location>
</feature>
<feature type="region of interest" description="Disordered" evidence="1">
    <location>
        <begin position="1"/>
        <end position="68"/>
    </location>
</feature>
<organism evidence="2 3">
    <name type="scientific">Portunus trituberculatus</name>
    <name type="common">Swimming crab</name>
    <name type="synonym">Neptunus trituberculatus</name>
    <dbReference type="NCBI Taxonomy" id="210409"/>
    <lineage>
        <taxon>Eukaryota</taxon>
        <taxon>Metazoa</taxon>
        <taxon>Ecdysozoa</taxon>
        <taxon>Arthropoda</taxon>
        <taxon>Crustacea</taxon>
        <taxon>Multicrustacea</taxon>
        <taxon>Malacostraca</taxon>
        <taxon>Eumalacostraca</taxon>
        <taxon>Eucarida</taxon>
        <taxon>Decapoda</taxon>
        <taxon>Pleocyemata</taxon>
        <taxon>Brachyura</taxon>
        <taxon>Eubrachyura</taxon>
        <taxon>Portunoidea</taxon>
        <taxon>Portunidae</taxon>
        <taxon>Portuninae</taxon>
        <taxon>Portunus</taxon>
    </lineage>
</organism>
<proteinExistence type="predicted"/>
<evidence type="ECO:0000313" key="3">
    <source>
        <dbReference type="Proteomes" id="UP000324222"/>
    </source>
</evidence>
<feature type="compositionally biased region" description="Low complexity" evidence="1">
    <location>
        <begin position="47"/>
        <end position="57"/>
    </location>
</feature>
<evidence type="ECO:0000313" key="2">
    <source>
        <dbReference type="EMBL" id="MPC42281.1"/>
    </source>
</evidence>
<dbReference type="AlphaFoldDB" id="A0A5B7F5K2"/>
<sequence>MKAALWTSNSPVTAFGKSGGAVRKRNNAVDPYTESLPPHVPRRFSPGRRPSFSSSSSLHGRQLPDAPT</sequence>
<dbReference type="Proteomes" id="UP000324222">
    <property type="component" value="Unassembled WGS sequence"/>
</dbReference>
<protein>
    <submittedName>
        <fullName evidence="2">Uncharacterized protein</fullName>
    </submittedName>
</protein>
<dbReference type="EMBL" id="VSRR010005378">
    <property type="protein sequence ID" value="MPC42281.1"/>
    <property type="molecule type" value="Genomic_DNA"/>
</dbReference>